<dbReference type="PANTHER" id="PTHR30204:SF98">
    <property type="entry name" value="HTH-TYPE TRANSCRIPTIONAL REGULATOR ADHR"/>
    <property type="match status" value="1"/>
</dbReference>
<dbReference type="InterPro" id="IPR047057">
    <property type="entry name" value="MerR_fam"/>
</dbReference>
<sequence>MTTYLTPAQAVEESGFSLDTLRYYEKIGLLGEVERSSSGHRRFSRADLEWLNMLRCLRVTGMPIADMIRFAELVRAGHATVPDRLALLLDHDAQVEEQIAALRQRQDTLRAKITYYRSVLA</sequence>
<reference evidence="3" key="1">
    <citation type="submission" date="2024-06" db="EMBL/GenBank/DDBJ databases">
        <title>The genome sequences of Kitasatospora sp. strain HUAS MG31.</title>
        <authorList>
            <person name="Mo P."/>
        </authorList>
    </citation>
    <scope>NUCLEOTIDE SEQUENCE</scope>
    <source>
        <strain evidence="3">HUAS MG31</strain>
    </source>
</reference>
<name>A0AAU8K4T7_9ACTN</name>
<evidence type="ECO:0000313" key="3">
    <source>
        <dbReference type="EMBL" id="XCM82494.1"/>
    </source>
</evidence>
<dbReference type="Pfam" id="PF13411">
    <property type="entry name" value="MerR_1"/>
    <property type="match status" value="1"/>
</dbReference>
<dbReference type="PANTHER" id="PTHR30204">
    <property type="entry name" value="REDOX-CYCLING DRUG-SENSING TRANSCRIPTIONAL ACTIVATOR SOXR"/>
    <property type="match status" value="1"/>
</dbReference>
<dbReference type="SUPFAM" id="SSF46955">
    <property type="entry name" value="Putative DNA-binding domain"/>
    <property type="match status" value="1"/>
</dbReference>
<feature type="domain" description="HTH merR-type" evidence="2">
    <location>
        <begin position="4"/>
        <end position="73"/>
    </location>
</feature>
<dbReference type="Gene3D" id="1.10.1660.10">
    <property type="match status" value="1"/>
</dbReference>
<dbReference type="InterPro" id="IPR009061">
    <property type="entry name" value="DNA-bd_dom_put_sf"/>
</dbReference>
<accession>A0AAU8K4T7</accession>
<dbReference type="CDD" id="cd01109">
    <property type="entry name" value="HTH_YyaN"/>
    <property type="match status" value="1"/>
</dbReference>
<keyword evidence="1" id="KW-0238">DNA-binding</keyword>
<dbReference type="EMBL" id="CP159872">
    <property type="protein sequence ID" value="XCM82494.1"/>
    <property type="molecule type" value="Genomic_DNA"/>
</dbReference>
<dbReference type="PROSITE" id="PS50937">
    <property type="entry name" value="HTH_MERR_2"/>
    <property type="match status" value="1"/>
</dbReference>
<dbReference type="GO" id="GO:0003700">
    <property type="term" value="F:DNA-binding transcription factor activity"/>
    <property type="evidence" value="ECO:0007669"/>
    <property type="project" value="InterPro"/>
</dbReference>
<dbReference type="AlphaFoldDB" id="A0AAU8K4T7"/>
<evidence type="ECO:0000259" key="2">
    <source>
        <dbReference type="PROSITE" id="PS50937"/>
    </source>
</evidence>
<dbReference type="GO" id="GO:0003677">
    <property type="term" value="F:DNA binding"/>
    <property type="evidence" value="ECO:0007669"/>
    <property type="project" value="UniProtKB-KW"/>
</dbReference>
<dbReference type="KEGG" id="kcm:ABWK59_28065"/>
<organism evidence="3">
    <name type="scientific">Kitasatospora camelliae</name>
    <dbReference type="NCBI Taxonomy" id="3156397"/>
    <lineage>
        <taxon>Bacteria</taxon>
        <taxon>Bacillati</taxon>
        <taxon>Actinomycetota</taxon>
        <taxon>Actinomycetes</taxon>
        <taxon>Kitasatosporales</taxon>
        <taxon>Streptomycetaceae</taxon>
        <taxon>Kitasatospora</taxon>
    </lineage>
</organism>
<evidence type="ECO:0000256" key="1">
    <source>
        <dbReference type="ARBA" id="ARBA00023125"/>
    </source>
</evidence>
<gene>
    <name evidence="3" type="ORF">ABWK59_28065</name>
</gene>
<dbReference type="SMART" id="SM00422">
    <property type="entry name" value="HTH_MERR"/>
    <property type="match status" value="1"/>
</dbReference>
<dbReference type="RefSeq" id="WP_354643426.1">
    <property type="nucleotide sequence ID" value="NZ_CP159872.1"/>
</dbReference>
<proteinExistence type="predicted"/>
<dbReference type="InterPro" id="IPR000551">
    <property type="entry name" value="MerR-type_HTH_dom"/>
</dbReference>
<protein>
    <submittedName>
        <fullName evidence="3">MerR family transcriptional regulator</fullName>
    </submittedName>
</protein>